<dbReference type="EMBL" id="ML179775">
    <property type="protein sequence ID" value="THU81859.1"/>
    <property type="molecule type" value="Genomic_DNA"/>
</dbReference>
<evidence type="ECO:0000313" key="2">
    <source>
        <dbReference type="Proteomes" id="UP000297245"/>
    </source>
</evidence>
<proteinExistence type="predicted"/>
<sequence length="190" mass="22137">MVNVSSLITSSSWTKMMESKLFEVTGSSLSPSPLASLPWTEVNEDWQCHAYDKKKFTGFLKDIPEELDPLKTCYEAPLTFASNEQEFRKVPDECEWDWERMKGTWFVGAPNCRPVLKNIIDYGCMENEPGFKRIEGEVVDIGKHEDWYRMCTTVPYHTSGKTYLPVQCESRTSWFKTRRYALYNIPAWNC</sequence>
<protein>
    <submittedName>
        <fullName evidence="1">Uncharacterized protein</fullName>
    </submittedName>
</protein>
<keyword evidence="2" id="KW-1185">Reference proteome</keyword>
<dbReference type="OrthoDB" id="3153758at2759"/>
<gene>
    <name evidence="1" type="ORF">K435DRAFT_467254</name>
</gene>
<organism evidence="1 2">
    <name type="scientific">Dendrothele bispora (strain CBS 962.96)</name>
    <dbReference type="NCBI Taxonomy" id="1314807"/>
    <lineage>
        <taxon>Eukaryota</taxon>
        <taxon>Fungi</taxon>
        <taxon>Dikarya</taxon>
        <taxon>Basidiomycota</taxon>
        <taxon>Agaricomycotina</taxon>
        <taxon>Agaricomycetes</taxon>
        <taxon>Agaricomycetidae</taxon>
        <taxon>Agaricales</taxon>
        <taxon>Agaricales incertae sedis</taxon>
        <taxon>Dendrothele</taxon>
    </lineage>
</organism>
<dbReference type="AlphaFoldDB" id="A0A4S8L0F6"/>
<reference evidence="1 2" key="1">
    <citation type="journal article" date="2019" name="Nat. Ecol. Evol.">
        <title>Megaphylogeny resolves global patterns of mushroom evolution.</title>
        <authorList>
            <person name="Varga T."/>
            <person name="Krizsan K."/>
            <person name="Foldi C."/>
            <person name="Dima B."/>
            <person name="Sanchez-Garcia M."/>
            <person name="Sanchez-Ramirez S."/>
            <person name="Szollosi G.J."/>
            <person name="Szarkandi J.G."/>
            <person name="Papp V."/>
            <person name="Albert L."/>
            <person name="Andreopoulos W."/>
            <person name="Angelini C."/>
            <person name="Antonin V."/>
            <person name="Barry K.W."/>
            <person name="Bougher N.L."/>
            <person name="Buchanan P."/>
            <person name="Buyck B."/>
            <person name="Bense V."/>
            <person name="Catcheside P."/>
            <person name="Chovatia M."/>
            <person name="Cooper J."/>
            <person name="Damon W."/>
            <person name="Desjardin D."/>
            <person name="Finy P."/>
            <person name="Geml J."/>
            <person name="Haridas S."/>
            <person name="Hughes K."/>
            <person name="Justo A."/>
            <person name="Karasinski D."/>
            <person name="Kautmanova I."/>
            <person name="Kiss B."/>
            <person name="Kocsube S."/>
            <person name="Kotiranta H."/>
            <person name="LaButti K.M."/>
            <person name="Lechner B.E."/>
            <person name="Liimatainen K."/>
            <person name="Lipzen A."/>
            <person name="Lukacs Z."/>
            <person name="Mihaltcheva S."/>
            <person name="Morgado L.N."/>
            <person name="Niskanen T."/>
            <person name="Noordeloos M.E."/>
            <person name="Ohm R.A."/>
            <person name="Ortiz-Santana B."/>
            <person name="Ovrebo C."/>
            <person name="Racz N."/>
            <person name="Riley R."/>
            <person name="Savchenko A."/>
            <person name="Shiryaev A."/>
            <person name="Soop K."/>
            <person name="Spirin V."/>
            <person name="Szebenyi C."/>
            <person name="Tomsovsky M."/>
            <person name="Tulloss R.E."/>
            <person name="Uehling J."/>
            <person name="Grigoriev I.V."/>
            <person name="Vagvolgyi C."/>
            <person name="Papp T."/>
            <person name="Martin F.M."/>
            <person name="Miettinen O."/>
            <person name="Hibbett D.S."/>
            <person name="Nagy L.G."/>
        </authorList>
    </citation>
    <scope>NUCLEOTIDE SEQUENCE [LARGE SCALE GENOMIC DNA]</scope>
    <source>
        <strain evidence="1 2">CBS 962.96</strain>
    </source>
</reference>
<accession>A0A4S8L0F6</accession>
<name>A0A4S8L0F6_DENBC</name>
<dbReference type="Proteomes" id="UP000297245">
    <property type="component" value="Unassembled WGS sequence"/>
</dbReference>
<evidence type="ECO:0000313" key="1">
    <source>
        <dbReference type="EMBL" id="THU81859.1"/>
    </source>
</evidence>